<dbReference type="InterPro" id="IPR039657">
    <property type="entry name" value="Dimethylallyltransferase"/>
</dbReference>
<evidence type="ECO:0000256" key="8">
    <source>
        <dbReference type="ARBA" id="ARBA00022842"/>
    </source>
</evidence>
<dbReference type="NCBIfam" id="TIGR00174">
    <property type="entry name" value="miaA"/>
    <property type="match status" value="1"/>
</dbReference>
<dbReference type="GO" id="GO:0052381">
    <property type="term" value="F:tRNA dimethylallyltransferase activity"/>
    <property type="evidence" value="ECO:0007669"/>
    <property type="project" value="UniProtKB-UniRule"/>
</dbReference>
<feature type="binding site" evidence="10">
    <location>
        <begin position="11"/>
        <end position="18"/>
    </location>
    <ligand>
        <name>ATP</name>
        <dbReference type="ChEBI" id="CHEBI:30616"/>
    </ligand>
</feature>
<keyword evidence="8 10" id="KW-0460">Magnesium</keyword>
<dbReference type="InterPro" id="IPR008144">
    <property type="entry name" value="Guanylate_kin-like_dom"/>
</dbReference>
<keyword evidence="7 10" id="KW-0067">ATP-binding</keyword>
<feature type="site" description="Interaction with substrate tRNA" evidence="10">
    <location>
        <position position="102"/>
    </location>
</feature>
<reference evidence="12" key="2">
    <citation type="journal article" date="2021" name="Sci. Rep.">
        <title>The distribution of antibiotic resistance genes in chicken gut microbiota commensals.</title>
        <authorList>
            <person name="Juricova H."/>
            <person name="Matiasovicova J."/>
            <person name="Kubasova T."/>
            <person name="Cejkova D."/>
            <person name="Rychlik I."/>
        </authorList>
    </citation>
    <scope>NUCLEOTIDE SEQUENCE</scope>
    <source>
        <strain evidence="12">An420c</strain>
    </source>
</reference>
<comment type="cofactor">
    <cofactor evidence="1 10">
        <name>Mg(2+)</name>
        <dbReference type="ChEBI" id="CHEBI:18420"/>
    </cofactor>
</comment>
<dbReference type="PANTHER" id="PTHR11088">
    <property type="entry name" value="TRNA DIMETHYLALLYLTRANSFERASE"/>
    <property type="match status" value="1"/>
</dbReference>
<dbReference type="InterPro" id="IPR018022">
    <property type="entry name" value="IPT"/>
</dbReference>
<comment type="similarity">
    <text evidence="3 10">Belongs to the IPP transferase family.</text>
</comment>
<keyword evidence="4 10" id="KW-0808">Transferase</keyword>
<comment type="catalytic activity">
    <reaction evidence="9 10">
        <text>adenosine(37) in tRNA + dimethylallyl diphosphate = N(6)-dimethylallyladenosine(37) in tRNA + diphosphate</text>
        <dbReference type="Rhea" id="RHEA:26482"/>
        <dbReference type="Rhea" id="RHEA-COMP:10162"/>
        <dbReference type="Rhea" id="RHEA-COMP:10375"/>
        <dbReference type="ChEBI" id="CHEBI:33019"/>
        <dbReference type="ChEBI" id="CHEBI:57623"/>
        <dbReference type="ChEBI" id="CHEBI:74411"/>
        <dbReference type="ChEBI" id="CHEBI:74415"/>
        <dbReference type="EC" id="2.5.1.75"/>
    </reaction>
</comment>
<feature type="binding site" evidence="10">
    <location>
        <begin position="13"/>
        <end position="18"/>
    </location>
    <ligand>
        <name>substrate</name>
    </ligand>
</feature>
<reference evidence="12" key="1">
    <citation type="submission" date="2020-08" db="EMBL/GenBank/DDBJ databases">
        <authorList>
            <person name="Cejkova D."/>
            <person name="Kubasova T."/>
            <person name="Jahodarova E."/>
            <person name="Rychlik I."/>
        </authorList>
    </citation>
    <scope>NUCLEOTIDE SEQUENCE</scope>
    <source>
        <strain evidence="12">An420c</strain>
    </source>
</reference>
<keyword evidence="5 10" id="KW-0819">tRNA processing</keyword>
<evidence type="ECO:0000256" key="6">
    <source>
        <dbReference type="ARBA" id="ARBA00022741"/>
    </source>
</evidence>
<protein>
    <recommendedName>
        <fullName evidence="10">tRNA dimethylallyltransferase</fullName>
        <ecNumber evidence="10">2.5.1.75</ecNumber>
    </recommendedName>
    <alternativeName>
        <fullName evidence="10">Dimethylallyl diphosphate:tRNA dimethylallyltransferase</fullName>
        <shortName evidence="10">DMAPP:tRNA dimethylallyltransferase</shortName>
        <shortName evidence="10">DMATase</shortName>
    </alternativeName>
    <alternativeName>
        <fullName evidence="10">Isopentenyl-diphosphate:tRNA isopentenyltransferase</fullName>
        <shortName evidence="10">IPP transferase</shortName>
        <shortName evidence="10">IPPT</shortName>
        <shortName evidence="10">IPTase</shortName>
    </alternativeName>
</protein>
<evidence type="ECO:0000256" key="7">
    <source>
        <dbReference type="ARBA" id="ARBA00022840"/>
    </source>
</evidence>
<sequence>MMKQPLVVLTGPTAVGKTRLSINLAKAVGGEIISADSMQVYRYMDIGSAKIRKEEMEGVPHHLIDVLDPREEFHVQKFQQMAKASMEGIYERGHIPILTGGTGFYIQAVLYDIDFTEEETGGSCRKELEQYVKEHGPLALHRRLEAVDPKSACAIHPNNVKRVVRALEYYEQTGEQMSLHNEKEREKASPYSFAYFVLNEDRRKLYEKIDRRVDLMMEKGLVNEVQKLKDMGCDSHMVSMQGLGYKEVLAYLNGEYSLNEAVYRIKRDTRHFAKRQITWFKRERNVIWVTKEAFQNDETKILAFMLDHIEKLEGVSCFRNYSGDPDF</sequence>
<keyword evidence="13" id="KW-1185">Reference proteome</keyword>
<evidence type="ECO:0000256" key="5">
    <source>
        <dbReference type="ARBA" id="ARBA00022694"/>
    </source>
</evidence>
<dbReference type="GO" id="GO:0005524">
    <property type="term" value="F:ATP binding"/>
    <property type="evidence" value="ECO:0007669"/>
    <property type="project" value="UniProtKB-UniRule"/>
</dbReference>
<dbReference type="Proteomes" id="UP000713880">
    <property type="component" value="Unassembled WGS sequence"/>
</dbReference>
<dbReference type="SUPFAM" id="SSF52540">
    <property type="entry name" value="P-loop containing nucleoside triphosphate hydrolases"/>
    <property type="match status" value="1"/>
</dbReference>
<evidence type="ECO:0000256" key="1">
    <source>
        <dbReference type="ARBA" id="ARBA00001946"/>
    </source>
</evidence>
<evidence type="ECO:0000256" key="4">
    <source>
        <dbReference type="ARBA" id="ARBA00022679"/>
    </source>
</evidence>
<dbReference type="Gene3D" id="3.40.50.300">
    <property type="entry name" value="P-loop containing nucleotide triphosphate hydrolases"/>
    <property type="match status" value="1"/>
</dbReference>
<feature type="region of interest" description="Interaction with substrate tRNA" evidence="10">
    <location>
        <begin position="36"/>
        <end position="39"/>
    </location>
</feature>
<dbReference type="Pfam" id="PF01715">
    <property type="entry name" value="IPPT"/>
    <property type="match status" value="1"/>
</dbReference>
<dbReference type="EMBL" id="JACJLV010000005">
    <property type="protein sequence ID" value="MBM6825970.1"/>
    <property type="molecule type" value="Genomic_DNA"/>
</dbReference>
<evidence type="ECO:0000256" key="2">
    <source>
        <dbReference type="ARBA" id="ARBA00003213"/>
    </source>
</evidence>
<dbReference type="HAMAP" id="MF_00185">
    <property type="entry name" value="IPP_trans"/>
    <property type="match status" value="1"/>
</dbReference>
<evidence type="ECO:0000256" key="10">
    <source>
        <dbReference type="HAMAP-Rule" id="MF_00185"/>
    </source>
</evidence>
<proteinExistence type="inferred from homology"/>
<evidence type="ECO:0000259" key="11">
    <source>
        <dbReference type="PROSITE" id="PS50052"/>
    </source>
</evidence>
<dbReference type="AlphaFoldDB" id="A0A939BB37"/>
<evidence type="ECO:0000313" key="12">
    <source>
        <dbReference type="EMBL" id="MBM6825970.1"/>
    </source>
</evidence>
<comment type="subunit">
    <text evidence="10">Monomer.</text>
</comment>
<dbReference type="PROSITE" id="PS50052">
    <property type="entry name" value="GUANYLATE_KINASE_2"/>
    <property type="match status" value="1"/>
</dbReference>
<keyword evidence="6 10" id="KW-0547">Nucleotide-binding</keyword>
<evidence type="ECO:0000256" key="3">
    <source>
        <dbReference type="ARBA" id="ARBA00005842"/>
    </source>
</evidence>
<gene>
    <name evidence="10 12" type="primary">miaA</name>
    <name evidence="12" type="ORF">H6A13_02470</name>
</gene>
<comment type="function">
    <text evidence="2 10">Catalyzes the transfer of a dimethylallyl group onto the adenine at position 37 in tRNAs that read codons beginning with uridine, leading to the formation of N6-(dimethylallyl)adenosine (i(6)A).</text>
</comment>
<dbReference type="GO" id="GO:0006400">
    <property type="term" value="P:tRNA modification"/>
    <property type="evidence" value="ECO:0007669"/>
    <property type="project" value="TreeGrafter"/>
</dbReference>
<name>A0A939BB37_9CLOT</name>
<dbReference type="PANTHER" id="PTHR11088:SF60">
    <property type="entry name" value="TRNA DIMETHYLALLYLTRANSFERASE"/>
    <property type="match status" value="1"/>
</dbReference>
<evidence type="ECO:0000256" key="9">
    <source>
        <dbReference type="ARBA" id="ARBA00049563"/>
    </source>
</evidence>
<comment type="caution">
    <text evidence="12">The sequence shown here is derived from an EMBL/GenBank/DDBJ whole genome shotgun (WGS) entry which is preliminary data.</text>
</comment>
<dbReference type="EC" id="2.5.1.75" evidence="10"/>
<feature type="domain" description="Guanylate kinase-like" evidence="11">
    <location>
        <begin position="4"/>
        <end position="214"/>
    </location>
</feature>
<dbReference type="Gene3D" id="1.10.20.140">
    <property type="match status" value="1"/>
</dbReference>
<comment type="caution">
    <text evidence="10">Lacks conserved residue(s) required for the propagation of feature annotation.</text>
</comment>
<dbReference type="InterPro" id="IPR027417">
    <property type="entry name" value="P-loop_NTPase"/>
</dbReference>
<evidence type="ECO:0000313" key="13">
    <source>
        <dbReference type="Proteomes" id="UP000713880"/>
    </source>
</evidence>
<organism evidence="12 13">
    <name type="scientific">Mordavella massiliensis</name>
    <dbReference type="NCBI Taxonomy" id="1871024"/>
    <lineage>
        <taxon>Bacteria</taxon>
        <taxon>Bacillati</taxon>
        <taxon>Bacillota</taxon>
        <taxon>Clostridia</taxon>
        <taxon>Eubacteriales</taxon>
        <taxon>Clostridiaceae</taxon>
        <taxon>Mordavella</taxon>
    </lineage>
</organism>
<feature type="site" description="Interaction with substrate tRNA" evidence="10">
    <location>
        <position position="125"/>
    </location>
</feature>
<accession>A0A939BB37</accession>